<dbReference type="EMBL" id="CM042888">
    <property type="protein sequence ID" value="KAI4325329.1"/>
    <property type="molecule type" value="Genomic_DNA"/>
</dbReference>
<reference evidence="2" key="1">
    <citation type="journal article" date="2023" name="Front. Plant Sci.">
        <title>Chromosomal-level genome assembly of Melastoma candidum provides insights into trichome evolution.</title>
        <authorList>
            <person name="Zhong Y."/>
            <person name="Wu W."/>
            <person name="Sun C."/>
            <person name="Zou P."/>
            <person name="Liu Y."/>
            <person name="Dai S."/>
            <person name="Zhou R."/>
        </authorList>
    </citation>
    <scope>NUCLEOTIDE SEQUENCE [LARGE SCALE GENOMIC DNA]</scope>
</reference>
<name>A0ACB9MPP3_9MYRT</name>
<accession>A0ACB9MPP3</accession>
<proteinExistence type="predicted"/>
<comment type="caution">
    <text evidence="1">The sequence shown here is derived from an EMBL/GenBank/DDBJ whole genome shotgun (WGS) entry which is preliminary data.</text>
</comment>
<organism evidence="1 2">
    <name type="scientific">Melastoma candidum</name>
    <dbReference type="NCBI Taxonomy" id="119954"/>
    <lineage>
        <taxon>Eukaryota</taxon>
        <taxon>Viridiplantae</taxon>
        <taxon>Streptophyta</taxon>
        <taxon>Embryophyta</taxon>
        <taxon>Tracheophyta</taxon>
        <taxon>Spermatophyta</taxon>
        <taxon>Magnoliopsida</taxon>
        <taxon>eudicotyledons</taxon>
        <taxon>Gunneridae</taxon>
        <taxon>Pentapetalae</taxon>
        <taxon>rosids</taxon>
        <taxon>malvids</taxon>
        <taxon>Myrtales</taxon>
        <taxon>Melastomataceae</taxon>
        <taxon>Melastomatoideae</taxon>
        <taxon>Melastomateae</taxon>
        <taxon>Melastoma</taxon>
    </lineage>
</organism>
<evidence type="ECO:0000313" key="1">
    <source>
        <dbReference type="EMBL" id="KAI4325329.1"/>
    </source>
</evidence>
<dbReference type="Proteomes" id="UP001057402">
    <property type="component" value="Chromosome 9"/>
</dbReference>
<evidence type="ECO:0000313" key="2">
    <source>
        <dbReference type="Proteomes" id="UP001057402"/>
    </source>
</evidence>
<keyword evidence="2" id="KW-1185">Reference proteome</keyword>
<gene>
    <name evidence="1" type="ORF">MLD38_030740</name>
</gene>
<protein>
    <submittedName>
        <fullName evidence="1">Uncharacterized protein</fullName>
    </submittedName>
</protein>
<sequence>MTLIKRFGLTAAHQPSAIQVFGLYFMQSYIGLFYHALLHRNVKTLRQVIVQRLIVSEVLENSFPYLKYMEKEYLKSSYSASIGDDLEDGLFDGKYQCTLLWDGTWSDGFSNIGLLGVGLTIWNDHDLFACAYPLAFAFAALNNVTEISADALKLLVMMKRPAPC</sequence>